<evidence type="ECO:0000313" key="1">
    <source>
        <dbReference type="EMBL" id="MPM28326.1"/>
    </source>
</evidence>
<sequence>MNYFAFCTFDLKNANEQDYQNAYADLEKIGLSKIQSASNGNKVVIPTTSVLGIFDSNSAADLRDSVRNEITKAFIARKFKSEVFVLVGKDWAWGTEAT</sequence>
<dbReference type="AlphaFoldDB" id="A0A644YIJ8"/>
<comment type="caution">
    <text evidence="1">The sequence shown here is derived from an EMBL/GenBank/DDBJ whole genome shotgun (WGS) entry which is preliminary data.</text>
</comment>
<protein>
    <submittedName>
        <fullName evidence="1">Uncharacterized protein</fullName>
    </submittedName>
</protein>
<dbReference type="EMBL" id="VSSQ01005223">
    <property type="protein sequence ID" value="MPM28326.1"/>
    <property type="molecule type" value="Genomic_DNA"/>
</dbReference>
<accession>A0A644YIJ8</accession>
<name>A0A644YIJ8_9ZZZZ</name>
<organism evidence="1">
    <name type="scientific">bioreactor metagenome</name>
    <dbReference type="NCBI Taxonomy" id="1076179"/>
    <lineage>
        <taxon>unclassified sequences</taxon>
        <taxon>metagenomes</taxon>
        <taxon>ecological metagenomes</taxon>
    </lineage>
</organism>
<gene>
    <name evidence="1" type="ORF">SDC9_74847</name>
</gene>
<reference evidence="1" key="1">
    <citation type="submission" date="2019-08" db="EMBL/GenBank/DDBJ databases">
        <authorList>
            <person name="Kucharzyk K."/>
            <person name="Murdoch R.W."/>
            <person name="Higgins S."/>
            <person name="Loffler F."/>
        </authorList>
    </citation>
    <scope>NUCLEOTIDE SEQUENCE</scope>
</reference>
<proteinExistence type="predicted"/>